<protein>
    <submittedName>
        <fullName evidence="1">Uncharacterized protein</fullName>
    </submittedName>
</protein>
<accession>A0A521F2C0</accession>
<dbReference type="RefSeq" id="WP_185956339.1">
    <property type="nucleotide sequence ID" value="NZ_FXTI01000012.1"/>
</dbReference>
<proteinExistence type="predicted"/>
<evidence type="ECO:0000313" key="2">
    <source>
        <dbReference type="Proteomes" id="UP000315636"/>
    </source>
</evidence>
<gene>
    <name evidence="1" type="ORF">SAMN06264849_11210</name>
</gene>
<keyword evidence="2" id="KW-1185">Reference proteome</keyword>
<dbReference type="Proteomes" id="UP000315636">
    <property type="component" value="Unassembled WGS sequence"/>
</dbReference>
<sequence length="57" mass="6665">MYGMFPPWHQSFTTSVPPHGETQFIPDVAKQAMNEHLALMREINRKLDNIEALLRQK</sequence>
<dbReference type="EMBL" id="FXTI01000012">
    <property type="protein sequence ID" value="SMO89781.1"/>
    <property type="molecule type" value="Genomic_DNA"/>
</dbReference>
<evidence type="ECO:0000313" key="1">
    <source>
        <dbReference type="EMBL" id="SMO89781.1"/>
    </source>
</evidence>
<name>A0A521F2C0_9BACL</name>
<dbReference type="AlphaFoldDB" id="A0A521F2C0"/>
<organism evidence="1 2">
    <name type="scientific">Melghirimyces algeriensis</name>
    <dbReference type="NCBI Taxonomy" id="910412"/>
    <lineage>
        <taxon>Bacteria</taxon>
        <taxon>Bacillati</taxon>
        <taxon>Bacillota</taxon>
        <taxon>Bacilli</taxon>
        <taxon>Bacillales</taxon>
        <taxon>Thermoactinomycetaceae</taxon>
        <taxon>Melghirimyces</taxon>
    </lineage>
</organism>
<reference evidence="1 2" key="1">
    <citation type="submission" date="2017-05" db="EMBL/GenBank/DDBJ databases">
        <authorList>
            <person name="Varghese N."/>
            <person name="Submissions S."/>
        </authorList>
    </citation>
    <scope>NUCLEOTIDE SEQUENCE [LARGE SCALE GENOMIC DNA]</scope>
    <source>
        <strain evidence="1 2">DSM 45474</strain>
    </source>
</reference>